<name>A0A559LKS4_FUSOC</name>
<proteinExistence type="predicted"/>
<evidence type="ECO:0000256" key="1">
    <source>
        <dbReference type="SAM" id="MobiDB-lite"/>
    </source>
</evidence>
<feature type="compositionally biased region" description="Polar residues" evidence="1">
    <location>
        <begin position="49"/>
        <end position="61"/>
    </location>
</feature>
<protein>
    <submittedName>
        <fullName evidence="2">Uncharacterized protein</fullName>
    </submittedName>
</protein>
<sequence>MVAWSSWLWHLAHTEKVPGSIPGGTIFGRFTSLSSSFFSSSDLHPGHENGQSSVPSQTQGKPQPEYENGKPSVSIHGSPEPTHNNGTYHPPTRPTVSTSQPGAAVIPSASAPNNKGQEAAPTTLATEAVVTGEGQAAKSTQGLYPSQPAEAPSTPVIASGANKHQLVAWTWMAGIIGLVMVFE</sequence>
<reference evidence="2 3" key="1">
    <citation type="journal article" date="2019" name="Microbiol. Resour. Announc.">
        <title>High-quality draft genome sequence of Fusarium oxysporum f. sp. cubense strain 160527, a causal agent of Panama disease.</title>
        <authorList>
            <person name="Asai S."/>
            <person name="Ayukawa Y."/>
            <person name="Gan P."/>
            <person name="Masuda S."/>
            <person name="Komatsu K."/>
            <person name="Shirasu K."/>
            <person name="Arie T."/>
        </authorList>
    </citation>
    <scope>NUCLEOTIDE SEQUENCE [LARGE SCALE GENOMIC DNA]</scope>
    <source>
        <strain evidence="2 3">160527</strain>
    </source>
</reference>
<dbReference type="EMBL" id="SRMI01000003">
    <property type="protein sequence ID" value="TVY74863.1"/>
    <property type="molecule type" value="Genomic_DNA"/>
</dbReference>
<comment type="caution">
    <text evidence="2">The sequence shown here is derived from an EMBL/GenBank/DDBJ whole genome shotgun (WGS) entry which is preliminary data.</text>
</comment>
<accession>A0A559LKS4</accession>
<evidence type="ECO:0000313" key="3">
    <source>
        <dbReference type="Proteomes" id="UP000320707"/>
    </source>
</evidence>
<organism evidence="2 3">
    <name type="scientific">Fusarium oxysporum f. sp. cubense</name>
    <dbReference type="NCBI Taxonomy" id="61366"/>
    <lineage>
        <taxon>Eukaryota</taxon>
        <taxon>Fungi</taxon>
        <taxon>Dikarya</taxon>
        <taxon>Ascomycota</taxon>
        <taxon>Pezizomycotina</taxon>
        <taxon>Sordariomycetes</taxon>
        <taxon>Hypocreomycetidae</taxon>
        <taxon>Hypocreales</taxon>
        <taxon>Nectriaceae</taxon>
        <taxon>Fusarium</taxon>
        <taxon>Fusarium oxysporum species complex</taxon>
    </lineage>
</organism>
<feature type="region of interest" description="Disordered" evidence="1">
    <location>
        <begin position="132"/>
        <end position="151"/>
    </location>
</feature>
<dbReference type="Proteomes" id="UP000320707">
    <property type="component" value="Unassembled WGS sequence"/>
</dbReference>
<dbReference type="AlphaFoldDB" id="A0A559LKS4"/>
<feature type="region of interest" description="Disordered" evidence="1">
    <location>
        <begin position="41"/>
        <end position="119"/>
    </location>
</feature>
<gene>
    <name evidence="2" type="ORF">Focb16_v005160</name>
</gene>
<evidence type="ECO:0000313" key="2">
    <source>
        <dbReference type="EMBL" id="TVY74863.1"/>
    </source>
</evidence>